<name>A0A0H3WSY3_9BURK</name>
<gene>
    <name evidence="1" type="ORF">AB870_16120</name>
</gene>
<dbReference type="AlphaFoldDB" id="A0A0H3WSY3"/>
<dbReference type="Proteomes" id="UP000035651">
    <property type="component" value="Chromosome"/>
</dbReference>
<organism evidence="1 2">
    <name type="scientific">Pandoraea faecigallinarum</name>
    <dbReference type="NCBI Taxonomy" id="656179"/>
    <lineage>
        <taxon>Bacteria</taxon>
        <taxon>Pseudomonadati</taxon>
        <taxon>Pseudomonadota</taxon>
        <taxon>Betaproteobacteria</taxon>
        <taxon>Burkholderiales</taxon>
        <taxon>Burkholderiaceae</taxon>
        <taxon>Pandoraea</taxon>
    </lineage>
</organism>
<evidence type="ECO:0000313" key="2">
    <source>
        <dbReference type="Proteomes" id="UP000035651"/>
    </source>
</evidence>
<evidence type="ECO:0000313" key="1">
    <source>
        <dbReference type="EMBL" id="AKM31324.2"/>
    </source>
</evidence>
<dbReference type="OrthoDB" id="673163at28216"/>
<accession>A0A0H3WSY3</accession>
<dbReference type="EMBL" id="CP011807">
    <property type="protein sequence ID" value="AKM31324.2"/>
    <property type="molecule type" value="Genomic_DNA"/>
</dbReference>
<keyword evidence="2" id="KW-1185">Reference proteome</keyword>
<proteinExistence type="predicted"/>
<protein>
    <submittedName>
        <fullName evidence="1">Uncharacterized protein</fullName>
    </submittedName>
</protein>
<reference evidence="1" key="1">
    <citation type="submission" date="2016-06" db="EMBL/GenBank/DDBJ databases">
        <title>Complete Genome Sequence of Pandoraea faecigallinarum DSM-23572.</title>
        <authorList>
            <person name="Yong D."/>
            <person name="Ee R."/>
            <person name="Lim Y.-L."/>
            <person name="Yin W.-F."/>
            <person name="Chan K.-G."/>
        </authorList>
    </citation>
    <scope>NUCLEOTIDE SEQUENCE</scope>
    <source>
        <strain evidence="1">DSM 23572</strain>
    </source>
</reference>
<dbReference type="RefSeq" id="WP_071386838.1">
    <property type="nucleotide sequence ID" value="NZ_CP011807.3"/>
</dbReference>
<sequence length="325" mass="34072">MSISLDDAAGGGKSSGATLGACTSMPESIDAILFAGKGICLTLPKDSYLAVGGLKLFEKGFLGFSSPGTISVGGKCSALGQMTMGVGNKVLTCRRFDNGTALKWADSSGSPPVRLGNAMTNESFMFNGGVGPNRLALEDIETSILLLGNTSPATGSSLPLRPDIPNEDRTFQVEKTIPANGAARNITVGLNLYAYAQSDHPEELINVLDGAAKHPSVGNAVLLYAIESSPGNGLVYERVLNYQQCHFPLGFGTCHMTVRMSPGGSTIIRGVWGGISSANGDLYRSDSELVAIRQKTRAKFYFAMDEPFCNQEGVVSGSCESNVPP</sequence>
<dbReference type="KEGG" id="pfg:AB870_16120"/>
<dbReference type="STRING" id="656179.AB870_16120"/>